<organism evidence="5 6">
    <name type="scientific">Syphacia muris</name>
    <dbReference type="NCBI Taxonomy" id="451379"/>
    <lineage>
        <taxon>Eukaryota</taxon>
        <taxon>Metazoa</taxon>
        <taxon>Ecdysozoa</taxon>
        <taxon>Nematoda</taxon>
        <taxon>Chromadorea</taxon>
        <taxon>Rhabditida</taxon>
        <taxon>Spirurina</taxon>
        <taxon>Oxyuridomorpha</taxon>
        <taxon>Oxyuroidea</taxon>
        <taxon>Oxyuridae</taxon>
        <taxon>Syphacia</taxon>
    </lineage>
</organism>
<feature type="transmembrane region" description="Helical" evidence="4">
    <location>
        <begin position="879"/>
        <end position="899"/>
    </location>
</feature>
<dbReference type="STRING" id="451379.A0A0N5ABB1"/>
<dbReference type="AlphaFoldDB" id="A0A0N5ABB1"/>
<evidence type="ECO:0000313" key="5">
    <source>
        <dbReference type="Proteomes" id="UP000046393"/>
    </source>
</evidence>
<keyword evidence="1 3" id="KW-0853">WD repeat</keyword>
<protein>
    <submittedName>
        <fullName evidence="6">WD_REPEATS_REGION domain-containing protein</fullName>
    </submittedName>
</protein>
<dbReference type="InterPro" id="IPR019775">
    <property type="entry name" value="WD40_repeat_CS"/>
</dbReference>
<dbReference type="Pfam" id="PF00400">
    <property type="entry name" value="WD40"/>
    <property type="match status" value="3"/>
</dbReference>
<dbReference type="SMART" id="SM00320">
    <property type="entry name" value="WD40"/>
    <property type="match status" value="5"/>
</dbReference>
<dbReference type="PANTHER" id="PTHR44099">
    <property type="entry name" value="RABCONNECTIN-3B, ISOFORM A"/>
    <property type="match status" value="1"/>
</dbReference>
<keyword evidence="5" id="KW-1185">Reference proteome</keyword>
<evidence type="ECO:0000256" key="1">
    <source>
        <dbReference type="ARBA" id="ARBA00022574"/>
    </source>
</evidence>
<keyword evidence="4" id="KW-0472">Membrane</keyword>
<dbReference type="InterPro" id="IPR001680">
    <property type="entry name" value="WD40_rpt"/>
</dbReference>
<dbReference type="PROSITE" id="PS50082">
    <property type="entry name" value="WD_REPEATS_2"/>
    <property type="match status" value="2"/>
</dbReference>
<dbReference type="InterPro" id="IPR036322">
    <property type="entry name" value="WD40_repeat_dom_sf"/>
</dbReference>
<evidence type="ECO:0000256" key="2">
    <source>
        <dbReference type="ARBA" id="ARBA00022737"/>
    </source>
</evidence>
<dbReference type="Gene3D" id="2.130.10.10">
    <property type="entry name" value="YVTN repeat-like/Quinoprotein amine dehydrogenase"/>
    <property type="match status" value="2"/>
</dbReference>
<reference evidence="6" key="1">
    <citation type="submission" date="2017-02" db="UniProtKB">
        <authorList>
            <consortium name="WormBaseParasite"/>
        </authorList>
    </citation>
    <scope>IDENTIFICATION</scope>
</reference>
<proteinExistence type="predicted"/>
<keyword evidence="2" id="KW-0677">Repeat</keyword>
<evidence type="ECO:0000313" key="6">
    <source>
        <dbReference type="WBParaSite" id="SMUV_0000143701-mRNA-1"/>
    </source>
</evidence>
<evidence type="ECO:0000256" key="3">
    <source>
        <dbReference type="PROSITE-ProRule" id="PRU00221"/>
    </source>
</evidence>
<dbReference type="SUPFAM" id="SSF50978">
    <property type="entry name" value="WD40 repeat-like"/>
    <property type="match status" value="1"/>
</dbReference>
<sequence>MANAQTSSGLIVPVVLWGKKPPKNRISCVQPLPDGKTIITGSLDGEIVIWNKSADGKIVASMMLVGQESKITCISPTGVTGKSTRFVTASSDRLLSLWDSVDGRNIDNVISNYVHLQITPHRSRFGSHGWGRSALYCIGEYSEIVVIDPQDLNVIFTLNSRVEPDWISAIAFIRPTAISDSVVGVSVSGMMKIWKLADMDKKVFFFICLLMFVICDFPTVVYEEESKTVSASLANAVSWDVSNQSCILVVAMNSWQIFDLTDMNLLITMKSQEPLCGGSVIGESRLAICTSSGYIQLFYVPKSVFNSSYSSDRSPAAEKTQPYIFAMLLGNSSDFAWPSRMVYCFNKRENAASKLGDNASNTNTWTAYRASIDGELCVWNIPEVPDEQVQKCASKPVIFKPTITTSLMDIWKSLKETPRNIFETQEDCSITATLYIGAQGRLVLGLKDGTILLMYACEAITKQLLQTDSSDVSCRRLYGHKAAVTCMLYPHEEHSRYDSHLLISGSADFAVIVWNINTGSRLHRFCVQGGTILRLFVPPPTCNARILHTICSVAGDNSAALLSLKENKCLLLASRQSFPIVDVRWRPADDFLLLKCEDDTLYVWQIDTTSLERVVKGIVSEEILLGCEEQIRGEDFNDETGASQAVQMIRAVRYRNIDAVCFHNLLRLASFSFFFLYFLQNIEINLLFYLQIRKIAMGERDKIVDSTDCEVELPSPMSVTPLNRTADAPHVVFFNVDSLIIGLQLANKAEGSGEFKSLSTILQGKQAGNNSNNNRLSQKTVYSAETNLYMDVASLCLSLLHAWTMDENLDDVCVRKLKMHKPSVSLSFGLVSRQGSLSLMLPRAIPKSCHENSKEIEEANYDRFAAHAHWCISSSMTTIHLLTVIAIANTLISLKGLLFDTAKRKSLTRQSSIRSSSSDISETESKVKQGYSLLAALHCYLLPGHIKAKGAYSAPRIELLAR</sequence>
<accession>A0A0N5ABB1</accession>
<dbReference type="Proteomes" id="UP000046393">
    <property type="component" value="Unplaced"/>
</dbReference>
<feature type="repeat" description="WD" evidence="3">
    <location>
        <begin position="477"/>
        <end position="524"/>
    </location>
</feature>
<dbReference type="WBParaSite" id="SMUV_0000143701-mRNA-1">
    <property type="protein sequence ID" value="SMUV_0000143701-mRNA-1"/>
    <property type="gene ID" value="SMUV_0000143701"/>
</dbReference>
<keyword evidence="4" id="KW-0812">Transmembrane</keyword>
<dbReference type="InterPro" id="IPR015943">
    <property type="entry name" value="WD40/YVTN_repeat-like_dom_sf"/>
</dbReference>
<feature type="repeat" description="WD" evidence="3">
    <location>
        <begin position="33"/>
        <end position="51"/>
    </location>
</feature>
<name>A0A0N5ABB1_9BILA</name>
<dbReference type="PANTHER" id="PTHR44099:SF4">
    <property type="entry name" value="RABCONNECTIN-3B, ISOFORM A"/>
    <property type="match status" value="1"/>
</dbReference>
<dbReference type="GO" id="GO:0005737">
    <property type="term" value="C:cytoplasm"/>
    <property type="evidence" value="ECO:0007669"/>
    <property type="project" value="TreeGrafter"/>
</dbReference>
<dbReference type="PROSITE" id="PS00678">
    <property type="entry name" value="WD_REPEATS_1"/>
    <property type="match status" value="1"/>
</dbReference>
<evidence type="ECO:0000256" key="4">
    <source>
        <dbReference type="SAM" id="Phobius"/>
    </source>
</evidence>
<keyword evidence="4" id="KW-1133">Transmembrane helix</keyword>
<dbReference type="InterPro" id="IPR049916">
    <property type="entry name" value="WDR72-like"/>
</dbReference>